<dbReference type="Proteomes" id="UP001062846">
    <property type="component" value="Chromosome 2"/>
</dbReference>
<evidence type="ECO:0000313" key="2">
    <source>
        <dbReference type="Proteomes" id="UP001062846"/>
    </source>
</evidence>
<protein>
    <submittedName>
        <fullName evidence="1">Uncharacterized protein</fullName>
    </submittedName>
</protein>
<comment type="caution">
    <text evidence="1">The sequence shown here is derived from an EMBL/GenBank/DDBJ whole genome shotgun (WGS) entry which is preliminary data.</text>
</comment>
<reference evidence="1" key="1">
    <citation type="submission" date="2022-02" db="EMBL/GenBank/DDBJ databases">
        <title>Plant Genome Project.</title>
        <authorList>
            <person name="Zhang R.-G."/>
        </authorList>
    </citation>
    <scope>NUCLEOTIDE SEQUENCE</scope>
    <source>
        <strain evidence="1">AT1</strain>
    </source>
</reference>
<evidence type="ECO:0000313" key="1">
    <source>
        <dbReference type="EMBL" id="KAI8569021.1"/>
    </source>
</evidence>
<proteinExistence type="predicted"/>
<dbReference type="EMBL" id="CM046389">
    <property type="protein sequence ID" value="KAI8569021.1"/>
    <property type="molecule type" value="Genomic_DNA"/>
</dbReference>
<gene>
    <name evidence="1" type="ORF">RHMOL_Rhmol02G0246300</name>
</gene>
<sequence>MILHFIDVPIIKVCDSAAIDKIVQTYASGIVSPKVSGKGSLEVSRLPSESDLGDIGVVISTSGNKFSPLAENCLELDGGVSSLHAAGVPYSDTERVSGFDEVAATDFNHCLDDINMHDMVTKGFWFTWTNKRGGIGDNKSRLDRAVINEGWMELFSDSEVVGHPPGISDHCALVVTVVHNKFKACPFRFFNFWMADDRVRGLIDSSWHQVVRGHPMLRLSSKLRRLKPVLKGFHKQHYGNLSGRVETARSNLVKIQNLCFQFSHDVTLCELEKGLVQQFYAHSSAEEAFKKQKSRVQWLALGDKNTKFFHQKMHARRVKNTILSLVNDQGVRLEDPVAIEEEILGYYQRLLGTDFMHKQDALDALSAARLKKWGVLNCRSTSIQATTFKLCLSVSIYYLWRERNSRIFRQVGNDSSSVVALIMGEIRACACSWRRMVKSSDNSRFCARWGFLESVFNFA</sequence>
<accession>A0ACC0PTV0</accession>
<keyword evidence="2" id="KW-1185">Reference proteome</keyword>
<name>A0ACC0PTV0_RHOML</name>
<organism evidence="1 2">
    <name type="scientific">Rhododendron molle</name>
    <name type="common">Chinese azalea</name>
    <name type="synonym">Azalea mollis</name>
    <dbReference type="NCBI Taxonomy" id="49168"/>
    <lineage>
        <taxon>Eukaryota</taxon>
        <taxon>Viridiplantae</taxon>
        <taxon>Streptophyta</taxon>
        <taxon>Embryophyta</taxon>
        <taxon>Tracheophyta</taxon>
        <taxon>Spermatophyta</taxon>
        <taxon>Magnoliopsida</taxon>
        <taxon>eudicotyledons</taxon>
        <taxon>Gunneridae</taxon>
        <taxon>Pentapetalae</taxon>
        <taxon>asterids</taxon>
        <taxon>Ericales</taxon>
        <taxon>Ericaceae</taxon>
        <taxon>Ericoideae</taxon>
        <taxon>Rhodoreae</taxon>
        <taxon>Rhododendron</taxon>
    </lineage>
</organism>